<proteinExistence type="predicted"/>
<gene>
    <name evidence="1" type="ORF">METZ01_LOCUS467959</name>
</gene>
<name>A0A383B6P7_9ZZZZ</name>
<evidence type="ECO:0000313" key="1">
    <source>
        <dbReference type="EMBL" id="SVE15105.1"/>
    </source>
</evidence>
<sequence>MWIDYLKVPNLVIAEMWKKLFDGEGLPAQIMPVGDILDWGEHVPFRVMVPRGREHVADEILRKL</sequence>
<organism evidence="1">
    <name type="scientific">marine metagenome</name>
    <dbReference type="NCBI Taxonomy" id="408172"/>
    <lineage>
        <taxon>unclassified sequences</taxon>
        <taxon>metagenomes</taxon>
        <taxon>ecological metagenomes</taxon>
    </lineage>
</organism>
<protein>
    <recommendedName>
        <fullName evidence="2">DUF2007 domain-containing protein</fullName>
    </recommendedName>
</protein>
<accession>A0A383B6P7</accession>
<evidence type="ECO:0008006" key="2">
    <source>
        <dbReference type="Google" id="ProtNLM"/>
    </source>
</evidence>
<reference evidence="1" key="1">
    <citation type="submission" date="2018-05" db="EMBL/GenBank/DDBJ databases">
        <authorList>
            <person name="Lanie J.A."/>
            <person name="Ng W.-L."/>
            <person name="Kazmierczak K.M."/>
            <person name="Andrzejewski T.M."/>
            <person name="Davidsen T.M."/>
            <person name="Wayne K.J."/>
            <person name="Tettelin H."/>
            <person name="Glass J.I."/>
            <person name="Rusch D."/>
            <person name="Podicherti R."/>
            <person name="Tsui H.-C.T."/>
            <person name="Winkler M.E."/>
        </authorList>
    </citation>
    <scope>NUCLEOTIDE SEQUENCE</scope>
</reference>
<dbReference type="AlphaFoldDB" id="A0A383B6P7"/>
<dbReference type="EMBL" id="UINC01197555">
    <property type="protein sequence ID" value="SVE15105.1"/>
    <property type="molecule type" value="Genomic_DNA"/>
</dbReference>